<evidence type="ECO:0000256" key="1">
    <source>
        <dbReference type="SAM" id="Phobius"/>
    </source>
</evidence>
<proteinExistence type="predicted"/>
<dbReference type="OrthoDB" id="364348at2759"/>
<gene>
    <name evidence="2" type="ORF">SPRG_07499</name>
</gene>
<sequence length="219" mass="24152">MDEGAIYTLDEAQAAVARMQSALSAISAECSLEGAGTEATFLEKTGSAMTDTKSTARQLATFLDAEKRRKTTDKSKLKDLRKSYIDAVKQLQDVERIYARRHEAVIEYDLIKTACISTDDLQKAKEDRDMALEVAEDAVQVNKAFIAVETMVKAQTGMITQIRNQTEEIKLEIGAIVDEAEVTRQVQRAHMQKKCLIGTVALLIIAAIVVPIVLNYALV</sequence>
<evidence type="ECO:0000313" key="2">
    <source>
        <dbReference type="EMBL" id="KDO27250.1"/>
    </source>
</evidence>
<organism evidence="2 3">
    <name type="scientific">Saprolegnia parasitica (strain CBS 223.65)</name>
    <dbReference type="NCBI Taxonomy" id="695850"/>
    <lineage>
        <taxon>Eukaryota</taxon>
        <taxon>Sar</taxon>
        <taxon>Stramenopiles</taxon>
        <taxon>Oomycota</taxon>
        <taxon>Saprolegniomycetes</taxon>
        <taxon>Saprolegniales</taxon>
        <taxon>Saprolegniaceae</taxon>
        <taxon>Saprolegnia</taxon>
    </lineage>
</organism>
<evidence type="ECO:0000313" key="3">
    <source>
        <dbReference type="Proteomes" id="UP000030745"/>
    </source>
</evidence>
<dbReference type="AlphaFoldDB" id="A0A067CDL9"/>
<dbReference type="RefSeq" id="XP_012202027.1">
    <property type="nucleotide sequence ID" value="XM_012346637.1"/>
</dbReference>
<dbReference type="VEuPathDB" id="FungiDB:SPRG_07499"/>
<dbReference type="KEGG" id="spar:SPRG_07499"/>
<name>A0A067CDL9_SAPPC</name>
<feature type="transmembrane region" description="Helical" evidence="1">
    <location>
        <begin position="195"/>
        <end position="218"/>
    </location>
</feature>
<protein>
    <recommendedName>
        <fullName evidence="4">t-SNARE coiled-coil homology domain-containing protein</fullName>
    </recommendedName>
</protein>
<keyword evidence="1" id="KW-0472">Membrane</keyword>
<keyword evidence="3" id="KW-1185">Reference proteome</keyword>
<dbReference type="Proteomes" id="UP000030745">
    <property type="component" value="Unassembled WGS sequence"/>
</dbReference>
<reference evidence="2 3" key="1">
    <citation type="journal article" date="2013" name="PLoS Genet.">
        <title>Distinctive expansion of potential virulence genes in the genome of the oomycete fish pathogen Saprolegnia parasitica.</title>
        <authorList>
            <person name="Jiang R.H."/>
            <person name="de Bruijn I."/>
            <person name="Haas B.J."/>
            <person name="Belmonte R."/>
            <person name="Lobach L."/>
            <person name="Christie J."/>
            <person name="van den Ackerveken G."/>
            <person name="Bottin A."/>
            <person name="Bulone V."/>
            <person name="Diaz-Moreno S.M."/>
            <person name="Dumas B."/>
            <person name="Fan L."/>
            <person name="Gaulin E."/>
            <person name="Govers F."/>
            <person name="Grenville-Briggs L.J."/>
            <person name="Horner N.R."/>
            <person name="Levin J.Z."/>
            <person name="Mammella M."/>
            <person name="Meijer H.J."/>
            <person name="Morris P."/>
            <person name="Nusbaum C."/>
            <person name="Oome S."/>
            <person name="Phillips A.J."/>
            <person name="van Rooyen D."/>
            <person name="Rzeszutek E."/>
            <person name="Saraiva M."/>
            <person name="Secombes C.J."/>
            <person name="Seidl M.F."/>
            <person name="Snel B."/>
            <person name="Stassen J.H."/>
            <person name="Sykes S."/>
            <person name="Tripathy S."/>
            <person name="van den Berg H."/>
            <person name="Vega-Arreguin J.C."/>
            <person name="Wawra S."/>
            <person name="Young S.K."/>
            <person name="Zeng Q."/>
            <person name="Dieguez-Uribeondo J."/>
            <person name="Russ C."/>
            <person name="Tyler B.M."/>
            <person name="van West P."/>
        </authorList>
    </citation>
    <scope>NUCLEOTIDE SEQUENCE [LARGE SCALE GENOMIC DNA]</scope>
    <source>
        <strain evidence="2 3">CBS 223.65</strain>
    </source>
</reference>
<dbReference type="OMA" id="MITQIRN"/>
<dbReference type="EMBL" id="KK583218">
    <property type="protein sequence ID" value="KDO27250.1"/>
    <property type="molecule type" value="Genomic_DNA"/>
</dbReference>
<dbReference type="Gene3D" id="1.20.5.110">
    <property type="match status" value="1"/>
</dbReference>
<evidence type="ECO:0008006" key="4">
    <source>
        <dbReference type="Google" id="ProtNLM"/>
    </source>
</evidence>
<dbReference type="GeneID" id="24129771"/>
<accession>A0A067CDL9</accession>
<keyword evidence="1" id="KW-0812">Transmembrane</keyword>
<keyword evidence="1" id="KW-1133">Transmembrane helix</keyword>